<feature type="compositionally biased region" description="Polar residues" evidence="1">
    <location>
        <begin position="43"/>
        <end position="55"/>
    </location>
</feature>
<feature type="compositionally biased region" description="Low complexity" evidence="1">
    <location>
        <begin position="74"/>
        <end position="88"/>
    </location>
</feature>
<reference evidence="2" key="1">
    <citation type="submission" date="2022-05" db="EMBL/GenBank/DDBJ databases">
        <title>The Musa troglodytarum L. genome provides insights into the mechanism of non-climacteric behaviour and enrichment of carotenoids.</title>
        <authorList>
            <person name="Wang J."/>
        </authorList>
    </citation>
    <scope>NUCLEOTIDE SEQUENCE</scope>
    <source>
        <tissue evidence="2">Leaf</tissue>
    </source>
</reference>
<accession>A0A9E7JZ42</accession>
<feature type="region of interest" description="Disordered" evidence="1">
    <location>
        <begin position="1"/>
        <end position="126"/>
    </location>
</feature>
<evidence type="ECO:0000313" key="2">
    <source>
        <dbReference type="EMBL" id="URD98638.1"/>
    </source>
</evidence>
<feature type="compositionally biased region" description="Polar residues" evidence="1">
    <location>
        <begin position="89"/>
        <end position="107"/>
    </location>
</feature>
<evidence type="ECO:0000313" key="3">
    <source>
        <dbReference type="Proteomes" id="UP001055439"/>
    </source>
</evidence>
<evidence type="ECO:0000256" key="1">
    <source>
        <dbReference type="SAM" id="MobiDB-lite"/>
    </source>
</evidence>
<proteinExistence type="predicted"/>
<protein>
    <submittedName>
        <fullName evidence="2">GRAS domain family</fullName>
    </submittedName>
</protein>
<dbReference type="AlphaFoldDB" id="A0A9E7JZ42"/>
<dbReference type="Proteomes" id="UP001055439">
    <property type="component" value="Chromosome 4"/>
</dbReference>
<organism evidence="2 3">
    <name type="scientific">Musa troglodytarum</name>
    <name type="common">fe'i banana</name>
    <dbReference type="NCBI Taxonomy" id="320322"/>
    <lineage>
        <taxon>Eukaryota</taxon>
        <taxon>Viridiplantae</taxon>
        <taxon>Streptophyta</taxon>
        <taxon>Embryophyta</taxon>
        <taxon>Tracheophyta</taxon>
        <taxon>Spermatophyta</taxon>
        <taxon>Magnoliopsida</taxon>
        <taxon>Liliopsida</taxon>
        <taxon>Zingiberales</taxon>
        <taxon>Musaceae</taxon>
        <taxon>Musa</taxon>
    </lineage>
</organism>
<dbReference type="EMBL" id="CP097506">
    <property type="protein sequence ID" value="URD98638.1"/>
    <property type="molecule type" value="Genomic_DNA"/>
</dbReference>
<gene>
    <name evidence="2" type="ORF">MUK42_28271</name>
</gene>
<keyword evidence="3" id="KW-1185">Reference proteome</keyword>
<name>A0A9E7JZ42_9LILI</name>
<sequence length="157" mass="15955">MTGGGVSGLVDVDGEVWLPRSTQEPPPVEEDTVFLVPDAASFSLPTNSSHATVGSSAGPENDCLSEGEGPNDMSQSDSSSSSAAYASSLEPTNETSGNVASNGTLMPSSFGVDDAAGGEGEGSSAEQKIYVASPSVALHWCLHGEQAQSVKESSETW</sequence>